<protein>
    <submittedName>
        <fullName evidence="1">Uncharacterized protein</fullName>
    </submittedName>
</protein>
<accession>U9UAU8</accession>
<dbReference type="eggNOG" id="ENOG502S31A">
    <property type="taxonomic scope" value="Eukaryota"/>
</dbReference>
<dbReference type="EMBL" id="KI280104">
    <property type="protein sequence ID" value="ESA17519.1"/>
    <property type="molecule type" value="Genomic_DNA"/>
</dbReference>
<name>U9UAU8_RHIID</name>
<evidence type="ECO:0000313" key="1">
    <source>
        <dbReference type="EMBL" id="ESA17519.1"/>
    </source>
</evidence>
<reference evidence="1" key="1">
    <citation type="submission" date="2013-07" db="EMBL/GenBank/DDBJ databases">
        <title>The genome of an arbuscular mycorrhizal fungus provides insights into the evolution of the oldest plant symbiosis.</title>
        <authorList>
            <consortium name="DOE Joint Genome Institute"/>
            <person name="Tisserant E."/>
            <person name="Malbreil M."/>
            <person name="Kuo A."/>
            <person name="Kohler A."/>
            <person name="Symeonidi A."/>
            <person name="Balestrini R."/>
            <person name="Charron P."/>
            <person name="Duensing N."/>
            <person name="Frei-dit-Frey N."/>
            <person name="Gianinazzi-Pearson V."/>
            <person name="Gilbert B."/>
            <person name="Handa Y."/>
            <person name="Hijri M."/>
            <person name="Kaul R."/>
            <person name="Kawaguchi M."/>
            <person name="Krajinski F."/>
            <person name="Lammers P."/>
            <person name="Lapierre D."/>
            <person name="Masclaux F.G."/>
            <person name="Murat C."/>
            <person name="Morin E."/>
            <person name="Ndikumana S."/>
            <person name="Pagni M."/>
            <person name="Petitpierre D."/>
            <person name="Requena N."/>
            <person name="Rosikiewicz P."/>
            <person name="Riley R."/>
            <person name="Saito K."/>
            <person name="San Clemente H."/>
            <person name="Shapiro H."/>
            <person name="van Tuinen D."/>
            <person name="Becard G."/>
            <person name="Bonfante P."/>
            <person name="Paszkowski U."/>
            <person name="Shachar-Hill Y."/>
            <person name="Young J.P."/>
            <person name="Sanders I.R."/>
            <person name="Henrissat B."/>
            <person name="Rensing S.A."/>
            <person name="Grigoriev I.V."/>
            <person name="Corradi N."/>
            <person name="Roux C."/>
            <person name="Martin F."/>
        </authorList>
    </citation>
    <scope>NUCLEOTIDE SEQUENCE</scope>
    <source>
        <strain evidence="1">DAOM 197198</strain>
    </source>
</reference>
<dbReference type="HOGENOM" id="CLU_077314_0_0_1"/>
<organism evidence="1">
    <name type="scientific">Rhizophagus irregularis (strain DAOM 181602 / DAOM 197198 / MUCL 43194)</name>
    <name type="common">Arbuscular mycorrhizal fungus</name>
    <name type="synonym">Glomus intraradices</name>
    <dbReference type="NCBI Taxonomy" id="747089"/>
    <lineage>
        <taxon>Eukaryota</taxon>
        <taxon>Fungi</taxon>
        <taxon>Fungi incertae sedis</taxon>
        <taxon>Mucoromycota</taxon>
        <taxon>Glomeromycotina</taxon>
        <taxon>Glomeromycetes</taxon>
        <taxon>Glomerales</taxon>
        <taxon>Glomeraceae</taxon>
        <taxon>Rhizophagus</taxon>
    </lineage>
</organism>
<dbReference type="AlphaFoldDB" id="U9UAU8"/>
<dbReference type="VEuPathDB" id="FungiDB:RhiirFUN_024414"/>
<proteinExistence type="predicted"/>
<gene>
    <name evidence="1" type="ORF">GLOINDRAFT_93898</name>
</gene>
<feature type="non-terminal residue" evidence="1">
    <location>
        <position position="1"/>
    </location>
</feature>
<sequence length="313" mass="35985">DPATYDIPLLRDLLNGNIEERKLLKYCTTISSRSSKQKLCEKTHINSDGHIVRGNIKERTCKVQFTLLTLYNLNQCPCIIIICKGIHNHPPPPPERISDGIKDDLQDIKKNAIEDDNSVTAGKINLRNLLKANFKVETLSEIHASLNNINKLRYLVRKTYKNIYPFGQKMLSVIYNIYPNELVIFVYMLKDQAKLIHQLGSIQIDLTFKRVKGNINEFEINSYNTEHKLILSYVHVYTNVTTAEGYQQLFTDLFNVIKNLTGQAVKFRHIDGNGIECIIGDLDPIQAKGLDLILQSKDTHKDWKTHLQYIFKS</sequence>